<dbReference type="InterPro" id="IPR022572">
    <property type="entry name" value="DNA_rep/recomb_RecO_N"/>
</dbReference>
<dbReference type="SUPFAM" id="SSF50249">
    <property type="entry name" value="Nucleic acid-binding proteins"/>
    <property type="match status" value="1"/>
</dbReference>
<evidence type="ECO:0000256" key="5">
    <source>
        <dbReference type="ARBA" id="ARBA00023204"/>
    </source>
</evidence>
<comment type="caution">
    <text evidence="9">The sequence shown here is derived from an EMBL/GenBank/DDBJ whole genome shotgun (WGS) entry which is preliminary data.</text>
</comment>
<evidence type="ECO:0000259" key="8">
    <source>
        <dbReference type="Pfam" id="PF11967"/>
    </source>
</evidence>
<feature type="domain" description="DNA replication/recombination mediator RecO N-terminal" evidence="8">
    <location>
        <begin position="3"/>
        <end position="77"/>
    </location>
</feature>
<reference evidence="9 10" key="1">
    <citation type="submission" date="2020-12" db="EMBL/GenBank/DDBJ databases">
        <title>WGS of Thermoactinomyces spp.</title>
        <authorList>
            <person name="Cheng K."/>
        </authorList>
    </citation>
    <scope>NUCLEOTIDE SEQUENCE [LARGE SCALE GENOMIC DNA]</scope>
    <source>
        <strain evidence="10">CICC 10650\ACCC 41061</strain>
    </source>
</reference>
<dbReference type="Gene3D" id="1.20.1440.120">
    <property type="entry name" value="Recombination protein O, C-terminal domain"/>
    <property type="match status" value="1"/>
</dbReference>
<dbReference type="InterPro" id="IPR003717">
    <property type="entry name" value="RecO"/>
</dbReference>
<organism evidence="9 10">
    <name type="scientific">Thermoactinomyces vulgaris</name>
    <dbReference type="NCBI Taxonomy" id="2026"/>
    <lineage>
        <taxon>Bacteria</taxon>
        <taxon>Bacillati</taxon>
        <taxon>Bacillota</taxon>
        <taxon>Bacilli</taxon>
        <taxon>Bacillales</taxon>
        <taxon>Thermoactinomycetaceae</taxon>
        <taxon>Thermoactinomyces</taxon>
    </lineage>
</organism>
<keyword evidence="10" id="KW-1185">Reference proteome</keyword>
<evidence type="ECO:0000256" key="1">
    <source>
        <dbReference type="ARBA" id="ARBA00007452"/>
    </source>
</evidence>
<dbReference type="EMBL" id="JAECVU010000003">
    <property type="protein sequence ID" value="MBH8588390.1"/>
    <property type="molecule type" value="Genomic_DNA"/>
</dbReference>
<evidence type="ECO:0000256" key="3">
    <source>
        <dbReference type="ARBA" id="ARBA00022763"/>
    </source>
</evidence>
<comment type="function">
    <text evidence="7">Involved in DNA repair and RecF pathway recombination.</text>
</comment>
<dbReference type="PANTHER" id="PTHR33991:SF1">
    <property type="entry name" value="DNA REPAIR PROTEIN RECO"/>
    <property type="match status" value="1"/>
</dbReference>
<comment type="similarity">
    <text evidence="1 7">Belongs to the RecO family.</text>
</comment>
<sequence>MLNKYEGIVLKARDYGESHQILTVYTKNQGKVSFMARGSKKTKSRFGAVTEPFTRAHFVSFGNGNIATLSQADLISSHHLLRSDLLLTSYGAYWLELIDKTTEEKEADPSMYDLLTSLLEHLEQKKDPDILTFILELRVLRTAGYTPETDRCVSCCSGRRPVRFSIRQGGWLCESCQDQDRDGILVSEASIRILRILQQVDPHRLGKIDVKPETKEQLEKMIRGFVEEYLPVRLKSLQLLEQFKKIWT</sequence>
<dbReference type="InterPro" id="IPR037278">
    <property type="entry name" value="ARFGAP/RecO"/>
</dbReference>
<evidence type="ECO:0000256" key="6">
    <source>
        <dbReference type="ARBA" id="ARBA00033409"/>
    </source>
</evidence>
<keyword evidence="3 7" id="KW-0227">DNA damage</keyword>
<evidence type="ECO:0000256" key="2">
    <source>
        <dbReference type="ARBA" id="ARBA00021310"/>
    </source>
</evidence>
<dbReference type="PANTHER" id="PTHR33991">
    <property type="entry name" value="DNA REPAIR PROTEIN RECO"/>
    <property type="match status" value="1"/>
</dbReference>
<accession>A0ABS0QGL5</accession>
<evidence type="ECO:0000313" key="9">
    <source>
        <dbReference type="EMBL" id="MBH8588390.1"/>
    </source>
</evidence>
<evidence type="ECO:0000313" key="10">
    <source>
        <dbReference type="Proteomes" id="UP000641910"/>
    </source>
</evidence>
<dbReference type="Gene3D" id="2.40.50.140">
    <property type="entry name" value="Nucleic acid-binding proteins"/>
    <property type="match status" value="1"/>
</dbReference>
<dbReference type="NCBIfam" id="TIGR00613">
    <property type="entry name" value="reco"/>
    <property type="match status" value="1"/>
</dbReference>
<dbReference type="Pfam" id="PF11967">
    <property type="entry name" value="RecO_N"/>
    <property type="match status" value="1"/>
</dbReference>
<protein>
    <recommendedName>
        <fullName evidence="2 7">DNA repair protein RecO</fullName>
    </recommendedName>
    <alternativeName>
        <fullName evidence="6 7">Recombination protein O</fullName>
    </alternativeName>
</protein>
<evidence type="ECO:0000256" key="4">
    <source>
        <dbReference type="ARBA" id="ARBA00023172"/>
    </source>
</evidence>
<gene>
    <name evidence="7 9" type="primary">recO</name>
    <name evidence="9" type="ORF">I8U22_06095</name>
</gene>
<dbReference type="Proteomes" id="UP000641910">
    <property type="component" value="Unassembled WGS sequence"/>
</dbReference>
<dbReference type="SUPFAM" id="SSF57863">
    <property type="entry name" value="ArfGap/RecO-like zinc finger"/>
    <property type="match status" value="1"/>
</dbReference>
<name>A0ABS0QGL5_THEVU</name>
<dbReference type="InterPro" id="IPR012340">
    <property type="entry name" value="NA-bd_OB-fold"/>
</dbReference>
<dbReference type="HAMAP" id="MF_00201">
    <property type="entry name" value="RecO"/>
    <property type="match status" value="1"/>
</dbReference>
<keyword evidence="5 7" id="KW-0234">DNA repair</keyword>
<dbReference type="RefSeq" id="WP_049720345.1">
    <property type="nucleotide sequence ID" value="NZ_CP036487.1"/>
</dbReference>
<dbReference type="Pfam" id="PF02565">
    <property type="entry name" value="RecO_C"/>
    <property type="match status" value="1"/>
</dbReference>
<proteinExistence type="inferred from homology"/>
<dbReference type="InterPro" id="IPR042242">
    <property type="entry name" value="RecO_C"/>
</dbReference>
<evidence type="ECO:0000256" key="7">
    <source>
        <dbReference type="HAMAP-Rule" id="MF_00201"/>
    </source>
</evidence>
<keyword evidence="4 7" id="KW-0233">DNA recombination</keyword>